<proteinExistence type="inferred from homology"/>
<evidence type="ECO:0000256" key="3">
    <source>
        <dbReference type="ARBA" id="ARBA00022679"/>
    </source>
</evidence>
<dbReference type="PANTHER" id="PTHR43667">
    <property type="entry name" value="CYCLOPROPANE-FATTY-ACYL-PHOSPHOLIPID SYNTHASE"/>
    <property type="match status" value="1"/>
</dbReference>
<accession>A0ABV8ULQ2</accession>
<evidence type="ECO:0000256" key="5">
    <source>
        <dbReference type="ARBA" id="ARBA00023098"/>
    </source>
</evidence>
<reference evidence="8" key="1">
    <citation type="journal article" date="2019" name="Int. J. Syst. Evol. Microbiol.">
        <title>The Global Catalogue of Microorganisms (GCM) 10K type strain sequencing project: providing services to taxonomists for standard genome sequencing and annotation.</title>
        <authorList>
            <consortium name="The Broad Institute Genomics Platform"/>
            <consortium name="The Broad Institute Genome Sequencing Center for Infectious Disease"/>
            <person name="Wu L."/>
            <person name="Ma J."/>
        </authorList>
    </citation>
    <scope>NUCLEOTIDE SEQUENCE [LARGE SCALE GENOMIC DNA]</scope>
    <source>
        <strain evidence="8">CECT 8472</strain>
    </source>
</reference>
<dbReference type="Pfam" id="PF02353">
    <property type="entry name" value="CMAS"/>
    <property type="match status" value="1"/>
</dbReference>
<dbReference type="PIRSF" id="PIRSF003085">
    <property type="entry name" value="CMAS"/>
    <property type="match status" value="1"/>
</dbReference>
<comment type="similarity">
    <text evidence="1">Belongs to the CFA/CMAS family.</text>
</comment>
<keyword evidence="2 7" id="KW-0489">Methyltransferase</keyword>
<dbReference type="CDD" id="cd02440">
    <property type="entry name" value="AdoMet_MTases"/>
    <property type="match status" value="1"/>
</dbReference>
<dbReference type="InterPro" id="IPR029063">
    <property type="entry name" value="SAM-dependent_MTases_sf"/>
</dbReference>
<dbReference type="SUPFAM" id="SSF53335">
    <property type="entry name" value="S-adenosyl-L-methionine-dependent methyltransferases"/>
    <property type="match status" value="1"/>
</dbReference>
<dbReference type="InterPro" id="IPR003333">
    <property type="entry name" value="CMAS"/>
</dbReference>
<dbReference type="PANTHER" id="PTHR43667:SF1">
    <property type="entry name" value="CYCLOPROPANE-FATTY-ACYL-PHOSPHOLIPID SYNTHASE"/>
    <property type="match status" value="1"/>
</dbReference>
<gene>
    <name evidence="7" type="ORF">ACFOW6_08905</name>
</gene>
<organism evidence="7 8">
    <name type="scientific">Fodinicurvata halophila</name>
    <dbReference type="NCBI Taxonomy" id="1419723"/>
    <lineage>
        <taxon>Bacteria</taxon>
        <taxon>Pseudomonadati</taxon>
        <taxon>Pseudomonadota</taxon>
        <taxon>Alphaproteobacteria</taxon>
        <taxon>Rhodospirillales</taxon>
        <taxon>Rhodovibrionaceae</taxon>
        <taxon>Fodinicurvata</taxon>
    </lineage>
</organism>
<feature type="domain" description="DUF7884" evidence="6">
    <location>
        <begin position="5"/>
        <end position="86"/>
    </location>
</feature>
<evidence type="ECO:0000256" key="1">
    <source>
        <dbReference type="ARBA" id="ARBA00010815"/>
    </source>
</evidence>
<keyword evidence="8" id="KW-1185">Reference proteome</keyword>
<evidence type="ECO:0000313" key="7">
    <source>
        <dbReference type="EMBL" id="MFC4351657.1"/>
    </source>
</evidence>
<dbReference type="Proteomes" id="UP001595799">
    <property type="component" value="Unassembled WGS sequence"/>
</dbReference>
<keyword evidence="5" id="KW-0443">Lipid metabolism</keyword>
<protein>
    <submittedName>
        <fullName evidence="7">Class I SAM-dependent methyltransferase</fullName>
        <ecNumber evidence="7">2.1.1.-</ecNumber>
    </submittedName>
</protein>
<dbReference type="InterPro" id="IPR050723">
    <property type="entry name" value="CFA/CMAS"/>
</dbReference>
<dbReference type="EMBL" id="JBHSCW010000003">
    <property type="protein sequence ID" value="MFC4351657.1"/>
    <property type="molecule type" value="Genomic_DNA"/>
</dbReference>
<evidence type="ECO:0000256" key="4">
    <source>
        <dbReference type="ARBA" id="ARBA00022691"/>
    </source>
</evidence>
<evidence type="ECO:0000256" key="2">
    <source>
        <dbReference type="ARBA" id="ARBA00022603"/>
    </source>
</evidence>
<comment type="caution">
    <text evidence="7">The sequence shown here is derived from an EMBL/GenBank/DDBJ whole genome shotgun (WGS) entry which is preliminary data.</text>
</comment>
<dbReference type="Pfam" id="PF25371">
    <property type="entry name" value="DUF7884"/>
    <property type="match status" value="1"/>
</dbReference>
<name>A0ABV8ULQ2_9PROT</name>
<dbReference type="GO" id="GO:0008168">
    <property type="term" value="F:methyltransferase activity"/>
    <property type="evidence" value="ECO:0007669"/>
    <property type="project" value="UniProtKB-KW"/>
</dbReference>
<sequence>MLFKSMLAKMVHHGTIRLVDAEGKTETCGTGEEPSCTIRLHRKSLEWSLALNPALRVPEAYMEGTLTVDEDLRHVLHIIFSNYGSLESQALFQATNQFLRQTRRLKQFNPVGKAQKNVAHHYDLSGELYDYFLDSDRQYSCAYFTDPDNSLEQAQEDKKRHIASKMLLNEPGLKVLDIGSGWGGMGLYLSKIANCDVTGVTLSVEQHSLSEKRAAEAGLQNRCHFRLDDYRNVEGPFDRIVSVGMFEHVGKGNYHEFFAKVRDLLDDNGVCLLHTIGRLDQPAPINPFIRKYIFPGADLPSLSEATNVIEQSGLITTDIEILRLHYAETLRHWYERFQKHRKDVARIYDERFCRMWEMYLAGCEMGFRYEGLAVFQIQLAKNLEAVPLTRDYMYEWENNTRSVGMRAAE</sequence>
<keyword evidence="4" id="KW-0949">S-adenosyl-L-methionine</keyword>
<keyword evidence="3 7" id="KW-0808">Transferase</keyword>
<evidence type="ECO:0000313" key="8">
    <source>
        <dbReference type="Proteomes" id="UP001595799"/>
    </source>
</evidence>
<evidence type="ECO:0000259" key="6">
    <source>
        <dbReference type="Pfam" id="PF25371"/>
    </source>
</evidence>
<dbReference type="GO" id="GO:0032259">
    <property type="term" value="P:methylation"/>
    <property type="evidence" value="ECO:0007669"/>
    <property type="project" value="UniProtKB-KW"/>
</dbReference>
<dbReference type="InterPro" id="IPR057206">
    <property type="entry name" value="DUF7884"/>
</dbReference>
<dbReference type="EC" id="2.1.1.-" evidence="7"/>
<dbReference type="RefSeq" id="WP_382421983.1">
    <property type="nucleotide sequence ID" value="NZ_JBHSCW010000003.1"/>
</dbReference>
<dbReference type="Gene3D" id="3.40.50.150">
    <property type="entry name" value="Vaccinia Virus protein VP39"/>
    <property type="match status" value="1"/>
</dbReference>